<dbReference type="AlphaFoldDB" id="A0A8C4SWN7"/>
<evidence type="ECO:0000256" key="4">
    <source>
        <dbReference type="ARBA" id="ARBA00023157"/>
    </source>
</evidence>
<evidence type="ECO:0000259" key="6">
    <source>
        <dbReference type="PROSITE" id="PS50835"/>
    </source>
</evidence>
<evidence type="ECO:0000313" key="9">
    <source>
        <dbReference type="Ensembl" id="ENSECRP00000022682.1"/>
    </source>
</evidence>
<dbReference type="InterPro" id="IPR013098">
    <property type="entry name" value="Ig_I-set"/>
</dbReference>
<keyword evidence="2" id="KW-0964">Secreted</keyword>
<reference evidence="9" key="2">
    <citation type="submission" date="2025-08" db="UniProtKB">
        <authorList>
            <consortium name="Ensembl"/>
        </authorList>
    </citation>
    <scope>IDENTIFICATION</scope>
</reference>
<evidence type="ECO:0000256" key="2">
    <source>
        <dbReference type="ARBA" id="ARBA00022525"/>
    </source>
</evidence>
<dbReference type="InterPro" id="IPR013783">
    <property type="entry name" value="Ig-like_fold"/>
</dbReference>
<dbReference type="SUPFAM" id="SSF100895">
    <property type="entry name" value="Kazal-type serine protease inhibitors"/>
    <property type="match status" value="1"/>
</dbReference>
<dbReference type="SMART" id="SM00280">
    <property type="entry name" value="KAZAL"/>
    <property type="match status" value="1"/>
</dbReference>
<keyword evidence="3" id="KW-0732">Signal</keyword>
<evidence type="ECO:0000256" key="5">
    <source>
        <dbReference type="ARBA" id="ARBA00023319"/>
    </source>
</evidence>
<dbReference type="PROSITE" id="PS50835">
    <property type="entry name" value="IG_LIKE"/>
    <property type="match status" value="1"/>
</dbReference>
<dbReference type="InterPro" id="IPR003599">
    <property type="entry name" value="Ig_sub"/>
</dbReference>
<keyword evidence="10" id="KW-1185">Reference proteome</keyword>
<dbReference type="Pfam" id="PF07679">
    <property type="entry name" value="I-set"/>
    <property type="match status" value="1"/>
</dbReference>
<dbReference type="GO" id="GO:0001558">
    <property type="term" value="P:regulation of cell growth"/>
    <property type="evidence" value="ECO:0007669"/>
    <property type="project" value="InterPro"/>
</dbReference>
<evidence type="ECO:0000256" key="3">
    <source>
        <dbReference type="ARBA" id="ARBA00022729"/>
    </source>
</evidence>
<dbReference type="SMART" id="SM00408">
    <property type="entry name" value="IGc2"/>
    <property type="match status" value="1"/>
</dbReference>
<dbReference type="PANTHER" id="PTHR14186">
    <property type="entry name" value="INSULIN-LIKE GROWTH FACTOR BINDING PROTEIN-RELATED"/>
    <property type="match status" value="1"/>
</dbReference>
<evidence type="ECO:0000256" key="1">
    <source>
        <dbReference type="ARBA" id="ARBA00004613"/>
    </source>
</evidence>
<accession>A0A8C4SWN7</accession>
<reference evidence="9" key="3">
    <citation type="submission" date="2025-09" db="UniProtKB">
        <authorList>
            <consortium name="Ensembl"/>
        </authorList>
    </citation>
    <scope>IDENTIFICATION</scope>
</reference>
<dbReference type="SMART" id="SM00409">
    <property type="entry name" value="IG"/>
    <property type="match status" value="1"/>
</dbReference>
<dbReference type="Pfam" id="PF00219">
    <property type="entry name" value="IGFBP"/>
    <property type="match status" value="1"/>
</dbReference>
<gene>
    <name evidence="9" type="primary">kazald2</name>
</gene>
<dbReference type="GeneTree" id="ENSGT00530000063555"/>
<dbReference type="InterPro" id="IPR003598">
    <property type="entry name" value="Ig_sub2"/>
</dbReference>
<feature type="domain" description="Ig-like" evidence="6">
    <location>
        <begin position="163"/>
        <end position="260"/>
    </location>
</feature>
<evidence type="ECO:0000313" key="10">
    <source>
        <dbReference type="Proteomes" id="UP000694620"/>
    </source>
</evidence>
<dbReference type="PROSITE" id="PS51323">
    <property type="entry name" value="IGFBP_N_2"/>
    <property type="match status" value="1"/>
</dbReference>
<comment type="subcellular location">
    <subcellularLocation>
        <location evidence="1">Secreted</location>
    </subcellularLocation>
</comment>
<sequence length="314" mass="35243">FFGQKMVGRMFIVGVIALAVAHSIPVERFQHLEWQRLLEEAEECPKCQVELCRPPVGCPAGLVRDHCGCCWECGNAEGQLCDLDASSNFYGRCGEDLECEIQDEDLSAGEVPVPQCVCTNQEVICGTDGKTYENICKLREAKIQQTKRENLTISHKGPCKTAPLISTPPRDIINVEGSDVIFGCEVSSYPMAFVEWRKEGQSIFLPADDSHMAVQARGGPQRFEITGWLQIQKIRKEDEGIYTCFAKNKYGEVSASANLQIIDMGKFVKNGSRSLPRFCCCLGSFIILNSQWDIKKDFLKHSVLFFNLKVFCFR</sequence>
<dbReference type="PROSITE" id="PS51465">
    <property type="entry name" value="KAZAL_2"/>
    <property type="match status" value="1"/>
</dbReference>
<dbReference type="InterPro" id="IPR011390">
    <property type="entry name" value="IGFBP_rP_mac25"/>
</dbReference>
<dbReference type="Pfam" id="PF07648">
    <property type="entry name" value="Kazal_2"/>
    <property type="match status" value="1"/>
</dbReference>
<dbReference type="FunFam" id="2.60.40.10:FF:000032">
    <property type="entry name" value="palladin isoform X1"/>
    <property type="match status" value="1"/>
</dbReference>
<dbReference type="CDD" id="cd00104">
    <property type="entry name" value="KAZAL_FS"/>
    <property type="match status" value="1"/>
</dbReference>
<feature type="domain" description="Kazal-like" evidence="8">
    <location>
        <begin position="112"/>
        <end position="161"/>
    </location>
</feature>
<dbReference type="Proteomes" id="UP000694620">
    <property type="component" value="Chromosome 5"/>
</dbReference>
<dbReference type="GO" id="GO:0005615">
    <property type="term" value="C:extracellular space"/>
    <property type="evidence" value="ECO:0007669"/>
    <property type="project" value="TreeGrafter"/>
</dbReference>
<name>A0A8C4SWN7_ERPCA</name>
<organism evidence="9 10">
    <name type="scientific">Erpetoichthys calabaricus</name>
    <name type="common">Rope fish</name>
    <name type="synonym">Calamoichthys calabaricus</name>
    <dbReference type="NCBI Taxonomy" id="27687"/>
    <lineage>
        <taxon>Eukaryota</taxon>
        <taxon>Metazoa</taxon>
        <taxon>Chordata</taxon>
        <taxon>Craniata</taxon>
        <taxon>Vertebrata</taxon>
        <taxon>Euteleostomi</taxon>
        <taxon>Actinopterygii</taxon>
        <taxon>Polypteriformes</taxon>
        <taxon>Polypteridae</taxon>
        <taxon>Erpetoichthys</taxon>
    </lineage>
</organism>
<dbReference type="Gene3D" id="3.30.60.30">
    <property type="match status" value="1"/>
</dbReference>
<dbReference type="InterPro" id="IPR002350">
    <property type="entry name" value="Kazal_dom"/>
</dbReference>
<keyword evidence="5" id="KW-0393">Immunoglobulin domain</keyword>
<protein>
    <submittedName>
        <fullName evidence="9">Kazal-type serine peptidase inhibitor domain 2</fullName>
    </submittedName>
</protein>
<dbReference type="InterPro" id="IPR036179">
    <property type="entry name" value="Ig-like_dom_sf"/>
</dbReference>
<dbReference type="InterPro" id="IPR000867">
    <property type="entry name" value="IGFBP-like"/>
</dbReference>
<evidence type="ECO:0000259" key="8">
    <source>
        <dbReference type="PROSITE" id="PS51465"/>
    </source>
</evidence>
<reference evidence="9" key="1">
    <citation type="submission" date="2021-06" db="EMBL/GenBank/DDBJ databases">
        <authorList>
            <consortium name="Wellcome Sanger Institute Data Sharing"/>
        </authorList>
    </citation>
    <scope>NUCLEOTIDE SEQUENCE [LARGE SCALE GENOMIC DNA]</scope>
</reference>
<proteinExistence type="predicted"/>
<dbReference type="Gene3D" id="4.10.40.20">
    <property type="match status" value="1"/>
</dbReference>
<dbReference type="GO" id="GO:0005520">
    <property type="term" value="F:insulin-like growth factor binding"/>
    <property type="evidence" value="ECO:0007669"/>
    <property type="project" value="InterPro"/>
</dbReference>
<dbReference type="SUPFAM" id="SSF48726">
    <property type="entry name" value="Immunoglobulin"/>
    <property type="match status" value="1"/>
</dbReference>
<feature type="domain" description="IGFBP N-terminal" evidence="7">
    <location>
        <begin position="40"/>
        <end position="119"/>
    </location>
</feature>
<dbReference type="InterPro" id="IPR036058">
    <property type="entry name" value="Kazal_dom_sf"/>
</dbReference>
<dbReference type="Gene3D" id="2.60.40.10">
    <property type="entry name" value="Immunoglobulins"/>
    <property type="match status" value="1"/>
</dbReference>
<dbReference type="GO" id="GO:0009966">
    <property type="term" value="P:regulation of signal transduction"/>
    <property type="evidence" value="ECO:0007669"/>
    <property type="project" value="TreeGrafter"/>
</dbReference>
<evidence type="ECO:0000259" key="7">
    <source>
        <dbReference type="PROSITE" id="PS51323"/>
    </source>
</evidence>
<dbReference type="InterPro" id="IPR009030">
    <property type="entry name" value="Growth_fac_rcpt_cys_sf"/>
</dbReference>
<dbReference type="SUPFAM" id="SSF57184">
    <property type="entry name" value="Growth factor receptor domain"/>
    <property type="match status" value="1"/>
</dbReference>
<dbReference type="InterPro" id="IPR007110">
    <property type="entry name" value="Ig-like_dom"/>
</dbReference>
<keyword evidence="4" id="KW-1015">Disulfide bond</keyword>
<dbReference type="Ensembl" id="ENSECRT00000023169.1">
    <property type="protein sequence ID" value="ENSECRP00000022682.1"/>
    <property type="gene ID" value="ENSECRG00000014358.1"/>
</dbReference>
<dbReference type="PANTHER" id="PTHR14186:SF23">
    <property type="entry name" value="KAZAL-TYPE SERINE PEPTIDASE INHIBITOR DOMAIN 2"/>
    <property type="match status" value="1"/>
</dbReference>